<comment type="caution">
    <text evidence="10">The sequence shown here is derived from an EMBL/GenBank/DDBJ whole genome shotgun (WGS) entry which is preliminary data.</text>
</comment>
<dbReference type="Gene3D" id="3.90.550.10">
    <property type="entry name" value="Spore Coat Polysaccharide Biosynthesis Protein SpsA, Chain A"/>
    <property type="match status" value="1"/>
</dbReference>
<comment type="similarity">
    <text evidence="1">Belongs to the mannose-6-phosphate isomerase type 2 family.</text>
</comment>
<evidence type="ECO:0000256" key="4">
    <source>
        <dbReference type="ARBA" id="ARBA00022695"/>
    </source>
</evidence>
<dbReference type="InterPro" id="IPR049577">
    <property type="entry name" value="GMPP_N"/>
</dbReference>
<keyword evidence="11" id="KW-1185">Reference proteome</keyword>
<proteinExistence type="inferred from homology"/>
<organism evidence="10 11">
    <name type="scientific">Calditerricola satsumensis</name>
    <dbReference type="NCBI Taxonomy" id="373054"/>
    <lineage>
        <taxon>Bacteria</taxon>
        <taxon>Bacillati</taxon>
        <taxon>Bacillota</taxon>
        <taxon>Bacilli</taxon>
        <taxon>Bacillales</taxon>
        <taxon>Bacillaceae</taxon>
        <taxon>Calditerricola</taxon>
    </lineage>
</organism>
<keyword evidence="6" id="KW-0342">GTP-binding</keyword>
<dbReference type="InterPro" id="IPR005835">
    <property type="entry name" value="NTP_transferase_dom"/>
</dbReference>
<dbReference type="SUPFAM" id="SSF53448">
    <property type="entry name" value="Nucleotide-diphospho-sugar transferases"/>
    <property type="match status" value="1"/>
</dbReference>
<reference evidence="10" key="2">
    <citation type="submission" date="2020-09" db="EMBL/GenBank/DDBJ databases">
        <authorList>
            <person name="Sun Q."/>
            <person name="Ohkuma M."/>
        </authorList>
    </citation>
    <scope>NUCLEOTIDE SEQUENCE</scope>
    <source>
        <strain evidence="10">JCM 14719</strain>
    </source>
</reference>
<evidence type="ECO:0000256" key="1">
    <source>
        <dbReference type="ARBA" id="ARBA00006115"/>
    </source>
</evidence>
<evidence type="ECO:0000256" key="6">
    <source>
        <dbReference type="ARBA" id="ARBA00023134"/>
    </source>
</evidence>
<evidence type="ECO:0000259" key="9">
    <source>
        <dbReference type="Pfam" id="PF22640"/>
    </source>
</evidence>
<dbReference type="FunFam" id="3.90.550.10:FF:000046">
    <property type="entry name" value="Mannose-1-phosphate guanylyltransferase (GDP)"/>
    <property type="match status" value="1"/>
</dbReference>
<dbReference type="EC" id="2.7.7.13" evidence="2"/>
<dbReference type="RefSeq" id="WP_188816812.1">
    <property type="nucleotide sequence ID" value="NZ_BMOF01000009.1"/>
</dbReference>
<dbReference type="Pfam" id="PF00483">
    <property type="entry name" value="NTP_transferase"/>
    <property type="match status" value="1"/>
</dbReference>
<dbReference type="EMBL" id="BMOF01000009">
    <property type="protein sequence ID" value="GGJ95865.1"/>
    <property type="molecule type" value="Genomic_DNA"/>
</dbReference>
<keyword evidence="4 10" id="KW-0548">Nucleotidyltransferase</keyword>
<accession>A0A8J3BD70</accession>
<dbReference type="Proteomes" id="UP000637720">
    <property type="component" value="Unassembled WGS sequence"/>
</dbReference>
<comment type="catalytic activity">
    <reaction evidence="7">
        <text>alpha-D-mannose 1-phosphate + GTP + H(+) = GDP-alpha-D-mannose + diphosphate</text>
        <dbReference type="Rhea" id="RHEA:15229"/>
        <dbReference type="ChEBI" id="CHEBI:15378"/>
        <dbReference type="ChEBI" id="CHEBI:33019"/>
        <dbReference type="ChEBI" id="CHEBI:37565"/>
        <dbReference type="ChEBI" id="CHEBI:57527"/>
        <dbReference type="ChEBI" id="CHEBI:58409"/>
        <dbReference type="EC" id="2.7.7.13"/>
    </reaction>
</comment>
<reference evidence="10" key="1">
    <citation type="journal article" date="2014" name="Int. J. Syst. Evol. Microbiol.">
        <title>Complete genome sequence of Corynebacterium casei LMG S-19264T (=DSM 44701T), isolated from a smear-ripened cheese.</title>
        <authorList>
            <consortium name="US DOE Joint Genome Institute (JGI-PGF)"/>
            <person name="Walter F."/>
            <person name="Albersmeier A."/>
            <person name="Kalinowski J."/>
            <person name="Ruckert C."/>
        </authorList>
    </citation>
    <scope>NUCLEOTIDE SEQUENCE</scope>
    <source>
        <strain evidence="10">JCM 14719</strain>
    </source>
</reference>
<evidence type="ECO:0000313" key="10">
    <source>
        <dbReference type="EMBL" id="GGJ95865.1"/>
    </source>
</evidence>
<dbReference type="InterPro" id="IPR029044">
    <property type="entry name" value="Nucleotide-diphossugar_trans"/>
</dbReference>
<evidence type="ECO:0000256" key="3">
    <source>
        <dbReference type="ARBA" id="ARBA00022679"/>
    </source>
</evidence>
<evidence type="ECO:0000256" key="5">
    <source>
        <dbReference type="ARBA" id="ARBA00022741"/>
    </source>
</evidence>
<dbReference type="PANTHER" id="PTHR46390">
    <property type="entry name" value="MANNOSE-1-PHOSPHATE GUANYLYLTRANSFERASE"/>
    <property type="match status" value="1"/>
</dbReference>
<dbReference type="InterPro" id="IPR051161">
    <property type="entry name" value="Mannose-6P_isomerase_type2"/>
</dbReference>
<dbReference type="InterPro" id="IPR054566">
    <property type="entry name" value="ManC/GMP-like_b-helix"/>
</dbReference>
<evidence type="ECO:0000313" key="11">
    <source>
        <dbReference type="Proteomes" id="UP000637720"/>
    </source>
</evidence>
<dbReference type="GO" id="GO:0004475">
    <property type="term" value="F:mannose-1-phosphate guanylyltransferase (GTP) activity"/>
    <property type="evidence" value="ECO:0007669"/>
    <property type="project" value="UniProtKB-EC"/>
</dbReference>
<dbReference type="AlphaFoldDB" id="A0A8J3BD70"/>
<dbReference type="Pfam" id="PF22640">
    <property type="entry name" value="ManC_GMP_beta-helix"/>
    <property type="match status" value="1"/>
</dbReference>
<feature type="domain" description="Nucleotidyl transferase" evidence="8">
    <location>
        <begin position="6"/>
        <end position="283"/>
    </location>
</feature>
<dbReference type="PANTHER" id="PTHR46390:SF1">
    <property type="entry name" value="MANNOSE-1-PHOSPHATE GUANYLYLTRANSFERASE"/>
    <property type="match status" value="1"/>
</dbReference>
<name>A0A8J3BD70_9BACI</name>
<keyword evidence="5" id="KW-0547">Nucleotide-binding</keyword>
<protein>
    <recommendedName>
        <fullName evidence="2">mannose-1-phosphate guanylyltransferase</fullName>
        <ecNumber evidence="2">2.7.7.13</ecNumber>
    </recommendedName>
</protein>
<dbReference type="GO" id="GO:0009298">
    <property type="term" value="P:GDP-mannose biosynthetic process"/>
    <property type="evidence" value="ECO:0007669"/>
    <property type="project" value="TreeGrafter"/>
</dbReference>
<feature type="domain" description="MannoseP isomerase/GMP-like beta-helix" evidence="9">
    <location>
        <begin position="294"/>
        <end position="348"/>
    </location>
</feature>
<evidence type="ECO:0000259" key="8">
    <source>
        <dbReference type="Pfam" id="PF00483"/>
    </source>
</evidence>
<evidence type="ECO:0000256" key="2">
    <source>
        <dbReference type="ARBA" id="ARBA00012387"/>
    </source>
</evidence>
<dbReference type="CDD" id="cd02509">
    <property type="entry name" value="GDP-M1P_Guanylyltransferase"/>
    <property type="match status" value="1"/>
</dbReference>
<sequence length="358" mass="40267">MEVFSLIMAGGGGTRFWPLSRHAMPKQFLNISGNDTLINETIDRISSVISPSKTFVVTNKNQQAVLEQVLRDDIPKENVLYEPIGRNTAACIAYAALVIKKRYGDGILAVFPSDHYVTDRDGFVLVLKRCLEIAASTDSLVTIGIQPTFPATGYGYIRYDASVPVGDWAYRVEEFVEKPNFEKAKAYVRSGKYLWNSGMFVWKVSVILENFRRFLPRLYNKLAELEPYLDTPQEEEVLARIYPQLPDISIDYGILERSDDVVVVPGDFGWNDVGSWDALGAIFPPDEQGNIVRGQHVGLNTRDCVIYGNGRLIATINVKDLIIVETPDALLVCPKANAQDVKLIVERLKENPEWEKYL</sequence>
<evidence type="ECO:0000256" key="7">
    <source>
        <dbReference type="ARBA" id="ARBA00047343"/>
    </source>
</evidence>
<gene>
    <name evidence="10" type="primary">manC</name>
    <name evidence="10" type="ORF">GCM10007043_07060</name>
</gene>
<dbReference type="GO" id="GO:0005525">
    <property type="term" value="F:GTP binding"/>
    <property type="evidence" value="ECO:0007669"/>
    <property type="project" value="UniProtKB-KW"/>
</dbReference>
<keyword evidence="3" id="KW-0808">Transferase</keyword>
<dbReference type="SUPFAM" id="SSF159283">
    <property type="entry name" value="Guanosine diphospho-D-mannose pyrophosphorylase/mannose-6-phosphate isomerase linker domain"/>
    <property type="match status" value="1"/>
</dbReference>